<dbReference type="Proteomes" id="UP000218231">
    <property type="component" value="Unassembled WGS sequence"/>
</dbReference>
<reference evidence="1 2" key="1">
    <citation type="journal article" date="2017" name="Curr. Biol.">
        <title>Genome architecture and evolution of a unichromosomal asexual nematode.</title>
        <authorList>
            <person name="Fradin H."/>
            <person name="Zegar C."/>
            <person name="Gutwein M."/>
            <person name="Lucas J."/>
            <person name="Kovtun M."/>
            <person name="Corcoran D."/>
            <person name="Baugh L.R."/>
            <person name="Kiontke K."/>
            <person name="Gunsalus K."/>
            <person name="Fitch D.H."/>
            <person name="Piano F."/>
        </authorList>
    </citation>
    <scope>NUCLEOTIDE SEQUENCE [LARGE SCALE GENOMIC DNA]</scope>
    <source>
        <strain evidence="1">PF1309</strain>
    </source>
</reference>
<organism evidence="1 2">
    <name type="scientific">Diploscapter pachys</name>
    <dbReference type="NCBI Taxonomy" id="2018661"/>
    <lineage>
        <taxon>Eukaryota</taxon>
        <taxon>Metazoa</taxon>
        <taxon>Ecdysozoa</taxon>
        <taxon>Nematoda</taxon>
        <taxon>Chromadorea</taxon>
        <taxon>Rhabditida</taxon>
        <taxon>Rhabditina</taxon>
        <taxon>Rhabditomorpha</taxon>
        <taxon>Rhabditoidea</taxon>
        <taxon>Rhabditidae</taxon>
        <taxon>Diploscapter</taxon>
    </lineage>
</organism>
<name>A0A2A2JZ22_9BILA</name>
<evidence type="ECO:0000313" key="2">
    <source>
        <dbReference type="Proteomes" id="UP000218231"/>
    </source>
</evidence>
<evidence type="ECO:0000313" key="1">
    <source>
        <dbReference type="EMBL" id="PAV66931.1"/>
    </source>
</evidence>
<accession>A0A2A2JZ22</accession>
<protein>
    <submittedName>
        <fullName evidence="1">Uncharacterized protein</fullName>
    </submittedName>
</protein>
<comment type="caution">
    <text evidence="1">The sequence shown here is derived from an EMBL/GenBank/DDBJ whole genome shotgun (WGS) entry which is preliminary data.</text>
</comment>
<sequence length="186" mass="20688">MLPTPVARRDPVFEPGRATRLRHVGDRGRRVRHILGVHDADVATAEQLRFAPAQHLRPGRADGGHHPHIIGARQHVLRQRPQSVTLGDARGDLFLQRFVELAQPLFGAGPLDRGLDAFGDVLDQRDLRRRPDPRRRRLRGQHADIFGLVEHHDVDEGGDPALRQSGARIQAQPLVTGNVAGDDRLP</sequence>
<keyword evidence="2" id="KW-1185">Reference proteome</keyword>
<proteinExistence type="predicted"/>
<dbReference type="EMBL" id="LIAE01010019">
    <property type="protein sequence ID" value="PAV66931.1"/>
    <property type="molecule type" value="Genomic_DNA"/>
</dbReference>
<dbReference type="AlphaFoldDB" id="A0A2A2JZ22"/>
<gene>
    <name evidence="1" type="ORF">WR25_22933</name>
</gene>